<evidence type="ECO:0000313" key="3">
    <source>
        <dbReference type="Proteomes" id="UP000604825"/>
    </source>
</evidence>
<reference evidence="2" key="1">
    <citation type="submission" date="2020-10" db="EMBL/GenBank/DDBJ databases">
        <authorList>
            <person name="Han B."/>
            <person name="Lu T."/>
            <person name="Zhao Q."/>
            <person name="Huang X."/>
            <person name="Zhao Y."/>
        </authorList>
    </citation>
    <scope>NUCLEOTIDE SEQUENCE</scope>
</reference>
<dbReference type="AlphaFoldDB" id="A0A811SMN9"/>
<dbReference type="OrthoDB" id="21204at2759"/>
<comment type="caution">
    <text evidence="2">The sequence shown here is derived from an EMBL/GenBank/DDBJ whole genome shotgun (WGS) entry which is preliminary data.</text>
</comment>
<protein>
    <submittedName>
        <fullName evidence="2">Uncharacterized protein</fullName>
    </submittedName>
</protein>
<gene>
    <name evidence="2" type="ORF">NCGR_LOCUS66603</name>
</gene>
<evidence type="ECO:0000256" key="1">
    <source>
        <dbReference type="SAM" id="MobiDB-lite"/>
    </source>
</evidence>
<feature type="region of interest" description="Disordered" evidence="1">
    <location>
        <begin position="84"/>
        <end position="134"/>
    </location>
</feature>
<keyword evidence="3" id="KW-1185">Reference proteome</keyword>
<accession>A0A811SMN9</accession>
<sequence>MPLLAAAAAGGCQRLVDLWATAPLAGNWQEPLGQDSGIPPWSSWLRETKNQVSSDASLAVMVIVCWGVHRRFCRDKEDNEQDTSIFVLGPWSNNDDAERVSALPRPPLQEQQPRESGDGCGPQSNSGEEGIILY</sequence>
<evidence type="ECO:0000313" key="2">
    <source>
        <dbReference type="EMBL" id="CAD6342505.1"/>
    </source>
</evidence>
<name>A0A811SMN9_9POAL</name>
<organism evidence="2 3">
    <name type="scientific">Miscanthus lutarioriparius</name>
    <dbReference type="NCBI Taxonomy" id="422564"/>
    <lineage>
        <taxon>Eukaryota</taxon>
        <taxon>Viridiplantae</taxon>
        <taxon>Streptophyta</taxon>
        <taxon>Embryophyta</taxon>
        <taxon>Tracheophyta</taxon>
        <taxon>Spermatophyta</taxon>
        <taxon>Magnoliopsida</taxon>
        <taxon>Liliopsida</taxon>
        <taxon>Poales</taxon>
        <taxon>Poaceae</taxon>
        <taxon>PACMAD clade</taxon>
        <taxon>Panicoideae</taxon>
        <taxon>Andropogonodae</taxon>
        <taxon>Andropogoneae</taxon>
        <taxon>Saccharinae</taxon>
        <taxon>Miscanthus</taxon>
    </lineage>
</organism>
<dbReference type="EMBL" id="CAJGYO010000519">
    <property type="protein sequence ID" value="CAD6342505.1"/>
    <property type="molecule type" value="Genomic_DNA"/>
</dbReference>
<dbReference type="Proteomes" id="UP000604825">
    <property type="component" value="Unassembled WGS sequence"/>
</dbReference>
<proteinExistence type="predicted"/>